<feature type="region of interest" description="Disordered" evidence="1">
    <location>
        <begin position="1"/>
        <end position="32"/>
    </location>
</feature>
<gene>
    <name evidence="2" type="ORF">SAMN06296065_101355</name>
</gene>
<proteinExistence type="predicted"/>
<evidence type="ECO:0000313" key="3">
    <source>
        <dbReference type="Proteomes" id="UP001157910"/>
    </source>
</evidence>
<keyword evidence="3" id="KW-1185">Reference proteome</keyword>
<feature type="compositionally biased region" description="Low complexity" evidence="1">
    <location>
        <begin position="1"/>
        <end position="13"/>
    </location>
</feature>
<dbReference type="EMBL" id="FXUI01000001">
    <property type="protein sequence ID" value="SMP53009.1"/>
    <property type="molecule type" value="Genomic_DNA"/>
</dbReference>
<name>A0ABY1PYZ3_9SPHN</name>
<feature type="compositionally biased region" description="Basic and acidic residues" evidence="1">
    <location>
        <begin position="21"/>
        <end position="32"/>
    </location>
</feature>
<dbReference type="RefSeq" id="WP_379511614.1">
    <property type="nucleotide sequence ID" value="NZ_JBHSVT010000001.1"/>
</dbReference>
<sequence>MAQAKTAKAQTTALREQQSAARDETRREASAEIFDSMRQERREQGVVRAQAGEAGLSLTSGSVEAMLLDSAMQSELREQRILANAESRHRANEAEAASMASRIAKPTVLTAGLQIGSAAASGWSGIQNAKIKADAANTKR</sequence>
<reference evidence="2 3" key="1">
    <citation type="submission" date="2017-05" db="EMBL/GenBank/DDBJ databases">
        <authorList>
            <person name="Varghese N."/>
            <person name="Submissions S."/>
        </authorList>
    </citation>
    <scope>NUCLEOTIDE SEQUENCE [LARGE SCALE GENOMIC DNA]</scope>
    <source>
        <strain evidence="2 3">SM16</strain>
    </source>
</reference>
<dbReference type="InterPro" id="IPR038996">
    <property type="entry name" value="Gp14"/>
</dbReference>
<accession>A0ABY1PYZ3</accession>
<dbReference type="Pfam" id="PF24072">
    <property type="entry name" value="T7_gp14"/>
    <property type="match status" value="1"/>
</dbReference>
<evidence type="ECO:0000256" key="1">
    <source>
        <dbReference type="SAM" id="MobiDB-lite"/>
    </source>
</evidence>
<organism evidence="2 3">
    <name type="scientific">Novosphingobium panipatense</name>
    <dbReference type="NCBI Taxonomy" id="428991"/>
    <lineage>
        <taxon>Bacteria</taxon>
        <taxon>Pseudomonadati</taxon>
        <taxon>Pseudomonadota</taxon>
        <taxon>Alphaproteobacteria</taxon>
        <taxon>Sphingomonadales</taxon>
        <taxon>Sphingomonadaceae</taxon>
        <taxon>Novosphingobium</taxon>
    </lineage>
</organism>
<comment type="caution">
    <text evidence="2">The sequence shown here is derived from an EMBL/GenBank/DDBJ whole genome shotgun (WGS) entry which is preliminary data.</text>
</comment>
<dbReference type="Proteomes" id="UP001157910">
    <property type="component" value="Unassembled WGS sequence"/>
</dbReference>
<protein>
    <submittedName>
        <fullName evidence="2">Uncharacterized protein</fullName>
    </submittedName>
</protein>
<evidence type="ECO:0000313" key="2">
    <source>
        <dbReference type="EMBL" id="SMP53009.1"/>
    </source>
</evidence>